<protein>
    <submittedName>
        <fullName evidence="3">Uncharacterized protein</fullName>
    </submittedName>
</protein>
<dbReference type="AlphaFoldDB" id="B4L4V0"/>
<feature type="region of interest" description="Disordered" evidence="1">
    <location>
        <begin position="137"/>
        <end position="181"/>
    </location>
</feature>
<accession>B4L4V0</accession>
<dbReference type="HOGENOM" id="CLU_998427_0_0_1"/>
<proteinExistence type="predicted"/>
<dbReference type="OrthoDB" id="10311619at2759"/>
<dbReference type="Proteomes" id="UP000009192">
    <property type="component" value="Unassembled WGS sequence"/>
</dbReference>
<dbReference type="KEGG" id="dmo:Dmoj_GI14789"/>
<evidence type="ECO:0000256" key="1">
    <source>
        <dbReference type="SAM" id="MobiDB-lite"/>
    </source>
</evidence>
<evidence type="ECO:0000313" key="3">
    <source>
        <dbReference type="EMBL" id="EDW07578.2"/>
    </source>
</evidence>
<feature type="compositionally biased region" description="Polar residues" evidence="1">
    <location>
        <begin position="158"/>
        <end position="172"/>
    </location>
</feature>
<name>B4L4V0_DROMO</name>
<keyword evidence="4" id="KW-1185">Reference proteome</keyword>
<evidence type="ECO:0000313" key="4">
    <source>
        <dbReference type="Proteomes" id="UP000009192"/>
    </source>
</evidence>
<evidence type="ECO:0000256" key="2">
    <source>
        <dbReference type="SAM" id="Phobius"/>
    </source>
</evidence>
<dbReference type="InParanoid" id="B4L4V0"/>
<organism evidence="3 4">
    <name type="scientific">Drosophila mojavensis</name>
    <name type="common">Fruit fly</name>
    <dbReference type="NCBI Taxonomy" id="7230"/>
    <lineage>
        <taxon>Eukaryota</taxon>
        <taxon>Metazoa</taxon>
        <taxon>Ecdysozoa</taxon>
        <taxon>Arthropoda</taxon>
        <taxon>Hexapoda</taxon>
        <taxon>Insecta</taxon>
        <taxon>Pterygota</taxon>
        <taxon>Neoptera</taxon>
        <taxon>Endopterygota</taxon>
        <taxon>Diptera</taxon>
        <taxon>Brachycera</taxon>
        <taxon>Muscomorpha</taxon>
        <taxon>Ephydroidea</taxon>
        <taxon>Drosophilidae</taxon>
        <taxon>Drosophila</taxon>
    </lineage>
</organism>
<sequence length="218" mass="25305">MMQFKKLLELWTNEVVVDAQDNIMHTSTCRQWPKSCWIFVKSMSVMQALGMDQHQFLWFSMTLMVISGFVLTYMYKRNIFKLRQQLMLEQQYNQWRYEVSMDNLLTNMGMRRDGELPDATCSDTQLSIGALSQNDTRKSHSFTASPRNALDMDDTSSEEINLSRSQSTQTVGNRARLAGNPANRARQFAQLPANERGKYSQQLTAMIARSKKTPIWRH</sequence>
<gene>
    <name evidence="3" type="primary">Dmoj\GI14789</name>
    <name evidence="3" type="ORF">Dmoj_GI14789</name>
</gene>
<keyword evidence="2" id="KW-0812">Transmembrane</keyword>
<dbReference type="EMBL" id="CH933810">
    <property type="protein sequence ID" value="EDW07578.2"/>
    <property type="molecule type" value="Genomic_DNA"/>
</dbReference>
<reference evidence="3 4" key="1">
    <citation type="journal article" date="2007" name="Nature">
        <title>Evolution of genes and genomes on the Drosophila phylogeny.</title>
        <authorList>
            <consortium name="Drosophila 12 Genomes Consortium"/>
            <person name="Clark A.G."/>
            <person name="Eisen M.B."/>
            <person name="Smith D.R."/>
            <person name="Bergman C.M."/>
            <person name="Oliver B."/>
            <person name="Markow T.A."/>
            <person name="Kaufman T.C."/>
            <person name="Kellis M."/>
            <person name="Gelbart W."/>
            <person name="Iyer V.N."/>
            <person name="Pollard D.A."/>
            <person name="Sackton T.B."/>
            <person name="Larracuente A.M."/>
            <person name="Singh N.D."/>
            <person name="Abad J.P."/>
            <person name="Abt D.N."/>
            <person name="Adryan B."/>
            <person name="Aguade M."/>
            <person name="Akashi H."/>
            <person name="Anderson W.W."/>
            <person name="Aquadro C.F."/>
            <person name="Ardell D.H."/>
            <person name="Arguello R."/>
            <person name="Artieri C.G."/>
            <person name="Barbash D.A."/>
            <person name="Barker D."/>
            <person name="Barsanti P."/>
            <person name="Batterham P."/>
            <person name="Batzoglou S."/>
            <person name="Begun D."/>
            <person name="Bhutkar A."/>
            <person name="Blanco E."/>
            <person name="Bosak S.A."/>
            <person name="Bradley R.K."/>
            <person name="Brand A.D."/>
            <person name="Brent M.R."/>
            <person name="Brooks A.N."/>
            <person name="Brown R.H."/>
            <person name="Butlin R.K."/>
            <person name="Caggese C."/>
            <person name="Calvi B.R."/>
            <person name="Bernardo de Carvalho A."/>
            <person name="Caspi A."/>
            <person name="Castrezana S."/>
            <person name="Celniker S.E."/>
            <person name="Chang J.L."/>
            <person name="Chapple C."/>
            <person name="Chatterji S."/>
            <person name="Chinwalla A."/>
            <person name="Civetta A."/>
            <person name="Clifton S.W."/>
            <person name="Comeron J.M."/>
            <person name="Costello J.C."/>
            <person name="Coyne J.A."/>
            <person name="Daub J."/>
            <person name="David R.G."/>
            <person name="Delcher A.L."/>
            <person name="Delehaunty K."/>
            <person name="Do C.B."/>
            <person name="Ebling H."/>
            <person name="Edwards K."/>
            <person name="Eickbush T."/>
            <person name="Evans J.D."/>
            <person name="Filipski A."/>
            <person name="Findeiss S."/>
            <person name="Freyhult E."/>
            <person name="Fulton L."/>
            <person name="Fulton R."/>
            <person name="Garcia A.C."/>
            <person name="Gardiner A."/>
            <person name="Garfield D.A."/>
            <person name="Garvin B.E."/>
            <person name="Gibson G."/>
            <person name="Gilbert D."/>
            <person name="Gnerre S."/>
            <person name="Godfrey J."/>
            <person name="Good R."/>
            <person name="Gotea V."/>
            <person name="Gravely B."/>
            <person name="Greenberg A.J."/>
            <person name="Griffiths-Jones S."/>
            <person name="Gross S."/>
            <person name="Guigo R."/>
            <person name="Gustafson E.A."/>
            <person name="Haerty W."/>
            <person name="Hahn M.W."/>
            <person name="Halligan D.L."/>
            <person name="Halpern A.L."/>
            <person name="Halter G.M."/>
            <person name="Han M.V."/>
            <person name="Heger A."/>
            <person name="Hillier L."/>
            <person name="Hinrichs A.S."/>
            <person name="Holmes I."/>
            <person name="Hoskins R.A."/>
            <person name="Hubisz M.J."/>
            <person name="Hultmark D."/>
            <person name="Huntley M.A."/>
            <person name="Jaffe D.B."/>
            <person name="Jagadeeshan S."/>
            <person name="Jeck W.R."/>
            <person name="Johnson J."/>
            <person name="Jones C.D."/>
            <person name="Jordan W.C."/>
            <person name="Karpen G.H."/>
            <person name="Kataoka E."/>
            <person name="Keightley P.D."/>
            <person name="Kheradpour P."/>
            <person name="Kirkness E.F."/>
            <person name="Koerich L.B."/>
            <person name="Kristiansen K."/>
            <person name="Kudrna D."/>
            <person name="Kulathinal R.J."/>
            <person name="Kumar S."/>
            <person name="Kwok R."/>
            <person name="Lander E."/>
            <person name="Langley C.H."/>
            <person name="Lapoint R."/>
            <person name="Lazzaro B.P."/>
            <person name="Lee S.J."/>
            <person name="Levesque L."/>
            <person name="Li R."/>
            <person name="Lin C.F."/>
            <person name="Lin M.F."/>
            <person name="Lindblad-Toh K."/>
            <person name="Llopart A."/>
            <person name="Long M."/>
            <person name="Low L."/>
            <person name="Lozovsky E."/>
            <person name="Lu J."/>
            <person name="Luo M."/>
            <person name="Machado C.A."/>
            <person name="Makalowski W."/>
            <person name="Marzo M."/>
            <person name="Matsuda M."/>
            <person name="Matzkin L."/>
            <person name="McAllister B."/>
            <person name="McBride C.S."/>
            <person name="McKernan B."/>
            <person name="McKernan K."/>
            <person name="Mendez-Lago M."/>
            <person name="Minx P."/>
            <person name="Mollenhauer M.U."/>
            <person name="Montooth K."/>
            <person name="Mount S.M."/>
            <person name="Mu X."/>
            <person name="Myers E."/>
            <person name="Negre B."/>
            <person name="Newfeld S."/>
            <person name="Nielsen R."/>
            <person name="Noor M.A."/>
            <person name="O'Grady P."/>
            <person name="Pachter L."/>
            <person name="Papaceit M."/>
            <person name="Parisi M.J."/>
            <person name="Parisi M."/>
            <person name="Parts L."/>
            <person name="Pedersen J.S."/>
            <person name="Pesole G."/>
            <person name="Phillippy A.M."/>
            <person name="Ponting C.P."/>
            <person name="Pop M."/>
            <person name="Porcelli D."/>
            <person name="Powell J.R."/>
            <person name="Prohaska S."/>
            <person name="Pruitt K."/>
            <person name="Puig M."/>
            <person name="Quesneville H."/>
            <person name="Ram K.R."/>
            <person name="Rand D."/>
            <person name="Rasmussen M.D."/>
            <person name="Reed L.K."/>
            <person name="Reenan R."/>
            <person name="Reily A."/>
            <person name="Remington K.A."/>
            <person name="Rieger T.T."/>
            <person name="Ritchie M.G."/>
            <person name="Robin C."/>
            <person name="Rogers Y.H."/>
            <person name="Rohde C."/>
            <person name="Rozas J."/>
            <person name="Rubenfield M.J."/>
            <person name="Ruiz A."/>
            <person name="Russo S."/>
            <person name="Salzberg S.L."/>
            <person name="Sanchez-Gracia A."/>
            <person name="Saranga D.J."/>
            <person name="Sato H."/>
            <person name="Schaeffer S.W."/>
            <person name="Schatz M.C."/>
            <person name="Schlenke T."/>
            <person name="Schwartz R."/>
            <person name="Segarra C."/>
            <person name="Singh R.S."/>
            <person name="Sirot L."/>
            <person name="Sirota M."/>
            <person name="Sisneros N.B."/>
            <person name="Smith C.D."/>
            <person name="Smith T.F."/>
            <person name="Spieth J."/>
            <person name="Stage D.E."/>
            <person name="Stark A."/>
            <person name="Stephan W."/>
            <person name="Strausberg R.L."/>
            <person name="Strempel S."/>
            <person name="Sturgill D."/>
            <person name="Sutton G."/>
            <person name="Sutton G.G."/>
            <person name="Tao W."/>
            <person name="Teichmann S."/>
            <person name="Tobari Y.N."/>
            <person name="Tomimura Y."/>
            <person name="Tsolas J.M."/>
            <person name="Valente V.L."/>
            <person name="Venter E."/>
            <person name="Venter J.C."/>
            <person name="Vicario S."/>
            <person name="Vieira F.G."/>
            <person name="Vilella A.J."/>
            <person name="Villasante A."/>
            <person name="Walenz B."/>
            <person name="Wang J."/>
            <person name="Wasserman M."/>
            <person name="Watts T."/>
            <person name="Wilson D."/>
            <person name="Wilson R.K."/>
            <person name="Wing R.A."/>
            <person name="Wolfner M.F."/>
            <person name="Wong A."/>
            <person name="Wong G.K."/>
            <person name="Wu C.I."/>
            <person name="Wu G."/>
            <person name="Yamamoto D."/>
            <person name="Yang H.P."/>
            <person name="Yang S.P."/>
            <person name="Yorke J.A."/>
            <person name="Yoshida K."/>
            <person name="Zdobnov E."/>
            <person name="Zhang P."/>
            <person name="Zhang Y."/>
            <person name="Zimin A.V."/>
            <person name="Baldwin J."/>
            <person name="Abdouelleil A."/>
            <person name="Abdulkadir J."/>
            <person name="Abebe A."/>
            <person name="Abera B."/>
            <person name="Abreu J."/>
            <person name="Acer S.C."/>
            <person name="Aftuck L."/>
            <person name="Alexander A."/>
            <person name="An P."/>
            <person name="Anderson E."/>
            <person name="Anderson S."/>
            <person name="Arachi H."/>
            <person name="Azer M."/>
            <person name="Bachantsang P."/>
            <person name="Barry A."/>
            <person name="Bayul T."/>
            <person name="Berlin A."/>
            <person name="Bessette D."/>
            <person name="Bloom T."/>
            <person name="Blye J."/>
            <person name="Boguslavskiy L."/>
            <person name="Bonnet C."/>
            <person name="Boukhgalter B."/>
            <person name="Bourzgui I."/>
            <person name="Brown A."/>
            <person name="Cahill P."/>
            <person name="Channer S."/>
            <person name="Cheshatsang Y."/>
            <person name="Chuda L."/>
            <person name="Citroen M."/>
            <person name="Collymore A."/>
            <person name="Cooke P."/>
            <person name="Costello M."/>
            <person name="D'Aco K."/>
            <person name="Daza R."/>
            <person name="De Haan G."/>
            <person name="DeGray S."/>
            <person name="DeMaso C."/>
            <person name="Dhargay N."/>
            <person name="Dooley K."/>
            <person name="Dooley E."/>
            <person name="Doricent M."/>
            <person name="Dorje P."/>
            <person name="Dorjee K."/>
            <person name="Dupes A."/>
            <person name="Elong R."/>
            <person name="Falk J."/>
            <person name="Farina A."/>
            <person name="Faro S."/>
            <person name="Ferguson D."/>
            <person name="Fisher S."/>
            <person name="Foley C.D."/>
            <person name="Franke A."/>
            <person name="Friedrich D."/>
            <person name="Gadbois L."/>
            <person name="Gearin G."/>
            <person name="Gearin C.R."/>
            <person name="Giannoukos G."/>
            <person name="Goode T."/>
            <person name="Graham J."/>
            <person name="Grandbois E."/>
            <person name="Grewal S."/>
            <person name="Gyaltsen K."/>
            <person name="Hafez N."/>
            <person name="Hagos B."/>
            <person name="Hall J."/>
            <person name="Henson C."/>
            <person name="Hollinger A."/>
            <person name="Honan T."/>
            <person name="Huard M.D."/>
            <person name="Hughes L."/>
            <person name="Hurhula B."/>
            <person name="Husby M.E."/>
            <person name="Kamat A."/>
            <person name="Kanga B."/>
            <person name="Kashin S."/>
            <person name="Khazanovich D."/>
            <person name="Kisner P."/>
            <person name="Lance K."/>
            <person name="Lara M."/>
            <person name="Lee W."/>
            <person name="Lennon N."/>
            <person name="Letendre F."/>
            <person name="LeVine R."/>
            <person name="Lipovsky A."/>
            <person name="Liu X."/>
            <person name="Liu J."/>
            <person name="Liu S."/>
            <person name="Lokyitsang T."/>
            <person name="Lokyitsang Y."/>
            <person name="Lubonja R."/>
            <person name="Lui A."/>
            <person name="MacDonald P."/>
            <person name="Magnisalis V."/>
            <person name="Maru K."/>
            <person name="Matthews C."/>
            <person name="McCusker W."/>
            <person name="McDonough S."/>
            <person name="Mehta T."/>
            <person name="Meldrim J."/>
            <person name="Meneus L."/>
            <person name="Mihai O."/>
            <person name="Mihalev A."/>
            <person name="Mihova T."/>
            <person name="Mittelman R."/>
            <person name="Mlenga V."/>
            <person name="Montmayeur A."/>
            <person name="Mulrain L."/>
            <person name="Navidi A."/>
            <person name="Naylor J."/>
            <person name="Negash T."/>
            <person name="Nguyen T."/>
            <person name="Nguyen N."/>
            <person name="Nicol R."/>
            <person name="Norbu C."/>
            <person name="Norbu N."/>
            <person name="Novod N."/>
            <person name="O'Neill B."/>
            <person name="Osman S."/>
            <person name="Markiewicz E."/>
            <person name="Oyono O.L."/>
            <person name="Patti C."/>
            <person name="Phunkhang P."/>
            <person name="Pierre F."/>
            <person name="Priest M."/>
            <person name="Raghuraman S."/>
            <person name="Rege F."/>
            <person name="Reyes R."/>
            <person name="Rise C."/>
            <person name="Rogov P."/>
            <person name="Ross K."/>
            <person name="Ryan E."/>
            <person name="Settipalli S."/>
            <person name="Shea T."/>
            <person name="Sherpa N."/>
            <person name="Shi L."/>
            <person name="Shih D."/>
            <person name="Sparrow T."/>
            <person name="Spaulding J."/>
            <person name="Stalker J."/>
            <person name="Stange-Thomann N."/>
            <person name="Stavropoulos S."/>
            <person name="Stone C."/>
            <person name="Strader C."/>
            <person name="Tesfaye S."/>
            <person name="Thomson T."/>
            <person name="Thoulutsang Y."/>
            <person name="Thoulutsang D."/>
            <person name="Topham K."/>
            <person name="Topping I."/>
            <person name="Tsamla T."/>
            <person name="Vassiliev H."/>
            <person name="Vo A."/>
            <person name="Wangchuk T."/>
            <person name="Wangdi T."/>
            <person name="Weiand M."/>
            <person name="Wilkinson J."/>
            <person name="Wilson A."/>
            <person name="Yadav S."/>
            <person name="Young G."/>
            <person name="Yu Q."/>
            <person name="Zembek L."/>
            <person name="Zhong D."/>
            <person name="Zimmer A."/>
            <person name="Zwirko Z."/>
            <person name="Jaffe D.B."/>
            <person name="Alvarez P."/>
            <person name="Brockman W."/>
            <person name="Butler J."/>
            <person name="Chin C."/>
            <person name="Gnerre S."/>
            <person name="Grabherr M."/>
            <person name="Kleber M."/>
            <person name="Mauceli E."/>
            <person name="MacCallum I."/>
        </authorList>
    </citation>
    <scope>NUCLEOTIDE SEQUENCE [LARGE SCALE GENOMIC DNA]</scope>
    <source>
        <strain evidence="4">Tucson 15081-1352.22</strain>
    </source>
</reference>
<keyword evidence="2" id="KW-1133">Transmembrane helix</keyword>
<feature type="transmembrane region" description="Helical" evidence="2">
    <location>
        <begin position="56"/>
        <end position="75"/>
    </location>
</feature>
<keyword evidence="2" id="KW-0472">Membrane</keyword>